<evidence type="ECO:0000313" key="3">
    <source>
        <dbReference type="WBParaSite" id="TCONS_00002858.p1"/>
    </source>
</evidence>
<reference evidence="2" key="1">
    <citation type="submission" date="2015-08" db="UniProtKB">
        <authorList>
            <consortium name="WormBaseParasite"/>
        </authorList>
    </citation>
    <scope>IDENTIFICATION</scope>
</reference>
<name>A0A0K0E997_STRER</name>
<evidence type="ECO:0000313" key="1">
    <source>
        <dbReference type="Proteomes" id="UP000035681"/>
    </source>
</evidence>
<dbReference type="WBParaSite" id="TCONS_00002858.p1">
    <property type="protein sequence ID" value="TCONS_00002858.p1"/>
    <property type="gene ID" value="XLOC_002652"/>
</dbReference>
<dbReference type="WBParaSite" id="SSTP_0000608100.1">
    <property type="protein sequence ID" value="SSTP_0000608100.1"/>
    <property type="gene ID" value="SSTP_0000608100"/>
</dbReference>
<dbReference type="AlphaFoldDB" id="A0A0K0E997"/>
<evidence type="ECO:0000313" key="2">
    <source>
        <dbReference type="WBParaSite" id="SSTP_0000608100.1"/>
    </source>
</evidence>
<sequence>MSKSKAYLNNTSIIDISKTCSDTLQSRSMGVNNQKKEYRIKNKENLKSSLVSRSSSVVSVTSQKTYNIHPPFPKDFSLKGKYVFVEIQNKNVRGKMMRNIEIFGGIPSTDPDSKIPFAFAVSDDPCLFKVKRKDYKTSMERVLKFCDGLDLFVYSTVYLYNFLRNLSQLHKMRNSENKSLLPKTNAPISLKGYFIKIQHYKTPSAPFVKFAEKAGSFLNMYIGDSAGRSAFHVITSDENKKREERRKGVSFTKEKKLKLEGYCEFCNIRVPDRFNHCQMDIHRRAVDDKASEYHDLDRYLGFFDKDFQPTFKHPNVKKNIIKSRCGPSKIDESEESKKLAKEYFESRFSTSDLPDSECTKILAGVVESIK</sequence>
<protein>
    <submittedName>
        <fullName evidence="2 3">DBF4-type domain-containing protein</fullName>
    </submittedName>
</protein>
<organism evidence="2">
    <name type="scientific">Strongyloides stercoralis</name>
    <name type="common">Threadworm</name>
    <dbReference type="NCBI Taxonomy" id="6248"/>
    <lineage>
        <taxon>Eukaryota</taxon>
        <taxon>Metazoa</taxon>
        <taxon>Ecdysozoa</taxon>
        <taxon>Nematoda</taxon>
        <taxon>Chromadorea</taxon>
        <taxon>Rhabditida</taxon>
        <taxon>Tylenchina</taxon>
        <taxon>Panagrolaimomorpha</taxon>
        <taxon>Strongyloidoidea</taxon>
        <taxon>Strongyloididae</taxon>
        <taxon>Strongyloides</taxon>
    </lineage>
</organism>
<dbReference type="Proteomes" id="UP000035681">
    <property type="component" value="Unplaced"/>
</dbReference>
<keyword evidence="1" id="KW-1185">Reference proteome</keyword>
<proteinExistence type="predicted"/>
<accession>A0A0K0E997</accession>